<evidence type="ECO:0000313" key="3">
    <source>
        <dbReference type="Proteomes" id="UP001610563"/>
    </source>
</evidence>
<organism evidence="2 3">
    <name type="scientific">Aspergillus keveii</name>
    <dbReference type="NCBI Taxonomy" id="714993"/>
    <lineage>
        <taxon>Eukaryota</taxon>
        <taxon>Fungi</taxon>
        <taxon>Dikarya</taxon>
        <taxon>Ascomycota</taxon>
        <taxon>Pezizomycotina</taxon>
        <taxon>Eurotiomycetes</taxon>
        <taxon>Eurotiomycetidae</taxon>
        <taxon>Eurotiales</taxon>
        <taxon>Aspergillaceae</taxon>
        <taxon>Aspergillus</taxon>
        <taxon>Aspergillus subgen. Nidulantes</taxon>
    </lineage>
</organism>
<sequence length="71" mass="8439">MRFLYMLPFFPFSQFLFCNLVALLTSWRGLEATISLPIYHGQFFSWFADHLATFNIVFIYFPYSSPHLCCI</sequence>
<reference evidence="2 3" key="1">
    <citation type="submission" date="2024-07" db="EMBL/GenBank/DDBJ databases">
        <title>Section-level genome sequencing and comparative genomics of Aspergillus sections Usti and Cavernicolus.</title>
        <authorList>
            <consortium name="Lawrence Berkeley National Laboratory"/>
            <person name="Nybo J.L."/>
            <person name="Vesth T.C."/>
            <person name="Theobald S."/>
            <person name="Frisvad J.C."/>
            <person name="Larsen T.O."/>
            <person name="Kjaerboelling I."/>
            <person name="Rothschild-Mancinelli K."/>
            <person name="Lyhne E.K."/>
            <person name="Kogle M.E."/>
            <person name="Barry K."/>
            <person name="Clum A."/>
            <person name="Na H."/>
            <person name="Ledsgaard L."/>
            <person name="Lin J."/>
            <person name="Lipzen A."/>
            <person name="Kuo A."/>
            <person name="Riley R."/>
            <person name="Mondo S."/>
            <person name="Labutti K."/>
            <person name="Haridas S."/>
            <person name="Pangalinan J."/>
            <person name="Salamov A.A."/>
            <person name="Simmons B.A."/>
            <person name="Magnuson J.K."/>
            <person name="Chen J."/>
            <person name="Drula E."/>
            <person name="Henrissat B."/>
            <person name="Wiebenga A."/>
            <person name="Lubbers R.J."/>
            <person name="Gomes A.C."/>
            <person name="Makela M.R."/>
            <person name="Stajich J."/>
            <person name="Grigoriev I.V."/>
            <person name="Mortensen U.H."/>
            <person name="De Vries R.P."/>
            <person name="Baker S.E."/>
            <person name="Andersen M.R."/>
        </authorList>
    </citation>
    <scope>NUCLEOTIDE SEQUENCE [LARGE SCALE GENOMIC DNA]</scope>
    <source>
        <strain evidence="2 3">CBS 209.92</strain>
    </source>
</reference>
<gene>
    <name evidence="2" type="ORF">BJX66DRAFT_303109</name>
</gene>
<feature type="transmembrane region" description="Helical" evidence="1">
    <location>
        <begin position="12"/>
        <end position="31"/>
    </location>
</feature>
<accession>A0ABR4G6Z3</accession>
<proteinExistence type="predicted"/>
<keyword evidence="1" id="KW-0812">Transmembrane</keyword>
<protein>
    <recommendedName>
        <fullName evidence="4">Secreted protein</fullName>
    </recommendedName>
</protein>
<evidence type="ECO:0008006" key="4">
    <source>
        <dbReference type="Google" id="ProtNLM"/>
    </source>
</evidence>
<name>A0ABR4G6Z3_9EURO</name>
<evidence type="ECO:0000313" key="2">
    <source>
        <dbReference type="EMBL" id="KAL2794761.1"/>
    </source>
</evidence>
<keyword evidence="1" id="KW-0472">Membrane</keyword>
<evidence type="ECO:0000256" key="1">
    <source>
        <dbReference type="SAM" id="Phobius"/>
    </source>
</evidence>
<dbReference type="EMBL" id="JBFTWV010000041">
    <property type="protein sequence ID" value="KAL2794761.1"/>
    <property type="molecule type" value="Genomic_DNA"/>
</dbReference>
<comment type="caution">
    <text evidence="2">The sequence shown here is derived from an EMBL/GenBank/DDBJ whole genome shotgun (WGS) entry which is preliminary data.</text>
</comment>
<keyword evidence="3" id="KW-1185">Reference proteome</keyword>
<keyword evidence="1" id="KW-1133">Transmembrane helix</keyword>
<dbReference type="Proteomes" id="UP001610563">
    <property type="component" value="Unassembled WGS sequence"/>
</dbReference>
<feature type="transmembrane region" description="Helical" evidence="1">
    <location>
        <begin position="43"/>
        <end position="63"/>
    </location>
</feature>